<comment type="caution">
    <text evidence="3">The sequence shown here is derived from an EMBL/GenBank/DDBJ whole genome shotgun (WGS) entry which is preliminary data.</text>
</comment>
<evidence type="ECO:0000256" key="1">
    <source>
        <dbReference type="SAM" id="MobiDB-lite"/>
    </source>
</evidence>
<evidence type="ECO:0000313" key="3">
    <source>
        <dbReference type="EMBL" id="HGU59344.1"/>
    </source>
</evidence>
<organism evidence="3">
    <name type="scientific">Geoglobus ahangari</name>
    <dbReference type="NCBI Taxonomy" id="113653"/>
    <lineage>
        <taxon>Archaea</taxon>
        <taxon>Methanobacteriati</taxon>
        <taxon>Methanobacteriota</taxon>
        <taxon>Archaeoglobi</taxon>
        <taxon>Archaeoglobales</taxon>
        <taxon>Archaeoglobaceae</taxon>
        <taxon>Geoglobus</taxon>
    </lineage>
</organism>
<feature type="region of interest" description="Disordered" evidence="1">
    <location>
        <begin position="1"/>
        <end position="57"/>
    </location>
</feature>
<feature type="compositionally biased region" description="Basic and acidic residues" evidence="1">
    <location>
        <begin position="163"/>
        <end position="184"/>
    </location>
</feature>
<name>A0A7C4S8G2_9EURY</name>
<feature type="region of interest" description="Disordered" evidence="1">
    <location>
        <begin position="163"/>
        <end position="210"/>
    </location>
</feature>
<proteinExistence type="predicted"/>
<dbReference type="EMBL" id="DTPI01000030">
    <property type="protein sequence ID" value="HGE66478.1"/>
    <property type="molecule type" value="Genomic_DNA"/>
</dbReference>
<accession>A0A7C4S8G2</accession>
<protein>
    <submittedName>
        <fullName evidence="3">Uncharacterized protein</fullName>
    </submittedName>
</protein>
<gene>
    <name evidence="3" type="ORF">ENT89_04060</name>
    <name evidence="2" type="ORF">ENX77_05090</name>
</gene>
<evidence type="ECO:0000313" key="2">
    <source>
        <dbReference type="EMBL" id="HGE66478.1"/>
    </source>
</evidence>
<sequence length="634" mass="73581">MKTDAEIKKAELPEEESEKSQKQSKEQLKAKEEGKDFPKQVVPKSEDVETKLMLKKPPDLKPKKAELKIPEIKYEDLPKEYKIDLKPVQLEKIHAKNVKLIEEREPELSFQAEISVKKPPLISPKTAIKKEIPEVGKPGFEKGLEIAVKKTLPIAPKPAVKKEIPEIKDDLSGSRERVKDKTTEEDGTEEDVSEKSVTTQETQEDKKPPDEKEIFVPLIFNVISSVARPIGRPICIVLPKKEDDSFAYSIAIICREIYRMIKGGKPAPRWISKELKEEIEERLKAEDRIFVIDDPKGKLLPGFDNVKSCKDLIKRVDEEMLFDRLKELFSQDLGFIIFHLDERFSGQFANLLREKGFIDNIDLIEIQIPDLHQEAKELLAKACWGFVEGEGETFDKLFGSCEKIFFSELNRAKEDVELSHYIERDENASPEHESMKILVVKCLAKELGAKDRREIIKMLENKEIKTEYKLNGERADIYVPSRRRFVEIETFYGTEDPIDKLEKTLEKYRKYGGRVDIVLLTGIQAFLYARRLFKLPEIHRKYGLEVNFYLLNLKEEKLIPLKHVLSKLKETLGSSKSVMLTDEEVKKLWNEFSKALLERGKNPEDHRGLFNIMVVRHKSFEENLRWMLEEINHI</sequence>
<dbReference type="EMBL" id="DTAK01000025">
    <property type="protein sequence ID" value="HGU59344.1"/>
    <property type="molecule type" value="Genomic_DNA"/>
</dbReference>
<dbReference type="AlphaFoldDB" id="A0A7C4S8G2"/>
<reference evidence="3" key="1">
    <citation type="journal article" date="2020" name="mSystems">
        <title>Genome- and Community-Level Interaction Insights into Carbon Utilization and Element Cycling Functions of Hydrothermarchaeota in Hydrothermal Sediment.</title>
        <authorList>
            <person name="Zhou Z."/>
            <person name="Liu Y."/>
            <person name="Xu W."/>
            <person name="Pan J."/>
            <person name="Luo Z.H."/>
            <person name="Li M."/>
        </authorList>
    </citation>
    <scope>NUCLEOTIDE SEQUENCE [LARGE SCALE GENOMIC DNA]</scope>
    <source>
        <strain evidence="3">SpSt-62</strain>
        <strain evidence="2">SpSt-97</strain>
    </source>
</reference>